<gene>
    <name evidence="1" type="ORF">UX10_C0003G0009</name>
</gene>
<evidence type="ECO:0000313" key="2">
    <source>
        <dbReference type="Proteomes" id="UP000033999"/>
    </source>
</evidence>
<accession>A0A0G1MIF4</accession>
<dbReference type="EMBL" id="LCKX01000003">
    <property type="protein sequence ID" value="KKU07999.1"/>
    <property type="molecule type" value="Genomic_DNA"/>
</dbReference>
<dbReference type="AlphaFoldDB" id="A0A0G1MIF4"/>
<organism evidence="1 2">
    <name type="scientific">Candidatus Magasanikbacteria bacterium GW2011_GWA2_45_39</name>
    <dbReference type="NCBI Taxonomy" id="1619041"/>
    <lineage>
        <taxon>Bacteria</taxon>
        <taxon>Candidatus Magasanikiibacteriota</taxon>
    </lineage>
</organism>
<name>A0A0G1MIF4_9BACT</name>
<sequence>MPDDLDPREAASRTSAFQSTIEGLVQNAVNMRDGGATGYDFKVTELIGRTQDLGDDERHAWETFCNYLQTADENTYKDFRSVVETINQSLITYQSTIDSGNASDQIMSRAKFLEWLRGKIQPLETGIDLEFVFDEFREECLKPLKKELHING</sequence>
<protein>
    <submittedName>
        <fullName evidence="1">Uncharacterized protein</fullName>
    </submittedName>
</protein>
<dbReference type="Proteomes" id="UP000033999">
    <property type="component" value="Unassembled WGS sequence"/>
</dbReference>
<comment type="caution">
    <text evidence="1">The sequence shown here is derived from an EMBL/GenBank/DDBJ whole genome shotgun (WGS) entry which is preliminary data.</text>
</comment>
<proteinExistence type="predicted"/>
<reference evidence="1 2" key="1">
    <citation type="journal article" date="2015" name="Nature">
        <title>rRNA introns, odd ribosomes, and small enigmatic genomes across a large radiation of phyla.</title>
        <authorList>
            <person name="Brown C.T."/>
            <person name="Hug L.A."/>
            <person name="Thomas B.C."/>
            <person name="Sharon I."/>
            <person name="Castelle C.J."/>
            <person name="Singh A."/>
            <person name="Wilkins M.J."/>
            <person name="Williams K.H."/>
            <person name="Banfield J.F."/>
        </authorList>
    </citation>
    <scope>NUCLEOTIDE SEQUENCE [LARGE SCALE GENOMIC DNA]</scope>
</reference>
<evidence type="ECO:0000313" key="1">
    <source>
        <dbReference type="EMBL" id="KKU07999.1"/>
    </source>
</evidence>